<dbReference type="AlphaFoldDB" id="A0AAU9HU09"/>
<evidence type="ECO:0000313" key="1">
    <source>
        <dbReference type="EMBL" id="CAE6740840.1"/>
    </source>
</evidence>
<protein>
    <submittedName>
        <fullName evidence="1">Uncharacterized protein</fullName>
    </submittedName>
</protein>
<dbReference type="Proteomes" id="UP000835242">
    <property type="component" value="Chromosome"/>
</dbReference>
<proteinExistence type="predicted"/>
<evidence type="ECO:0000313" key="2">
    <source>
        <dbReference type="Proteomes" id="UP000835242"/>
    </source>
</evidence>
<sequence>MPARSLTGTANVLPSRFLREISRELLHDMRPKVQVSRSASLGAPRSLRHGMIEAPAITLGANVQHPTVGGVIIDDEDSGAHARV</sequence>
<name>A0AAU9HU09_9XANT</name>
<dbReference type="EMBL" id="HG992337">
    <property type="protein sequence ID" value="CAE6740849.1"/>
    <property type="molecule type" value="Genomic_DNA"/>
</dbReference>
<accession>A0AAU9HU09</accession>
<organism evidence="1 2">
    <name type="scientific">Xanthomonas arboricola</name>
    <dbReference type="NCBI Taxonomy" id="56448"/>
    <lineage>
        <taxon>Bacteria</taxon>
        <taxon>Pseudomonadati</taxon>
        <taxon>Pseudomonadota</taxon>
        <taxon>Gammaproteobacteria</taxon>
        <taxon>Lysobacterales</taxon>
        <taxon>Lysobacteraceae</taxon>
        <taxon>Xanthomonas</taxon>
    </lineage>
</organism>
<dbReference type="EMBL" id="HG992337">
    <property type="protein sequence ID" value="CAE6740840.1"/>
    <property type="molecule type" value="Genomic_DNA"/>
</dbReference>
<reference evidence="1 2" key="1">
    <citation type="submission" date="2021-02" db="EMBL/GenBank/DDBJ databases">
        <authorList>
            <person name="Pothier F. J."/>
        </authorList>
    </citation>
    <scope>NUCLEOTIDE SEQUENCE [LARGE SCALE GENOMIC DNA]</scope>
    <source>
        <strain evidence="1 2">1314c</strain>
    </source>
</reference>
<gene>
    <name evidence="1" type="ORF">XA1314C_14190</name>
</gene>